<feature type="transmembrane region" description="Helical" evidence="11">
    <location>
        <begin position="49"/>
        <end position="72"/>
    </location>
</feature>
<gene>
    <name evidence="12" type="ORF">TCIL3000_6_2850</name>
</gene>
<feature type="transmembrane region" description="Helical" evidence="11">
    <location>
        <begin position="102"/>
        <end position="120"/>
    </location>
</feature>
<evidence type="ECO:0000256" key="10">
    <source>
        <dbReference type="ARBA" id="ARBA00023136"/>
    </source>
</evidence>
<evidence type="ECO:0000256" key="1">
    <source>
        <dbReference type="ARBA" id="ARBA00004477"/>
    </source>
</evidence>
<evidence type="ECO:0000256" key="2">
    <source>
        <dbReference type="ARBA" id="ARBA00004687"/>
    </source>
</evidence>
<reference evidence="12" key="1">
    <citation type="journal article" date="2012" name="Proc. Natl. Acad. Sci. U.S.A.">
        <title>Antigenic diversity is generated by distinct evolutionary mechanisms in African trypanosome species.</title>
        <authorList>
            <person name="Jackson A.P."/>
            <person name="Berry A."/>
            <person name="Aslett M."/>
            <person name="Allison H.C."/>
            <person name="Burton P."/>
            <person name="Vavrova-Anderson J."/>
            <person name="Brown R."/>
            <person name="Browne H."/>
            <person name="Corton N."/>
            <person name="Hauser H."/>
            <person name="Gamble J."/>
            <person name="Gilderthorp R."/>
            <person name="Marcello L."/>
            <person name="McQuillan J."/>
            <person name="Otto T.D."/>
            <person name="Quail M.A."/>
            <person name="Sanders M.J."/>
            <person name="van Tonder A."/>
            <person name="Ginger M.L."/>
            <person name="Field M.C."/>
            <person name="Barry J.D."/>
            <person name="Hertz-Fowler C."/>
            <person name="Berriman M."/>
        </authorList>
    </citation>
    <scope>NUCLEOTIDE SEQUENCE</scope>
    <source>
        <strain evidence="12">IL3000</strain>
    </source>
</reference>
<dbReference type="GO" id="GO:0006506">
    <property type="term" value="P:GPI anchor biosynthetic process"/>
    <property type="evidence" value="ECO:0007669"/>
    <property type="project" value="UniProtKB-UniPathway"/>
</dbReference>
<evidence type="ECO:0000256" key="9">
    <source>
        <dbReference type="ARBA" id="ARBA00022989"/>
    </source>
</evidence>
<dbReference type="EC" id="2.4.1.-" evidence="11"/>
<feature type="transmembrane region" description="Helical" evidence="11">
    <location>
        <begin position="132"/>
        <end position="151"/>
    </location>
</feature>
<protein>
    <recommendedName>
        <fullName evidence="11">GPI mannosyltransferase 1</fullName>
        <ecNumber evidence="11">2.4.1.-</ecNumber>
    </recommendedName>
    <alternativeName>
        <fullName evidence="11">GPI mannosyltransferase I</fullName>
    </alternativeName>
</protein>
<sequence length="208" mass="23868">MVPTTLCYLIYGQRYIDEAFLYHVQREDHRHNFSPYWLLMYLNMAQQHLGWGANMAPGIIAFVPQALVLIFVSYKLRRNVAHACCVETILFIAFNKVCTVQYFVWFIPFLAFLFCQPRWLSECELQGDASAVFPVLKTALVVLVWAGTIPLWVSTAVPLEFHGHSDFAKLWLVSCLFFLSMVALASFVTCVAYRIQRLEGTRKAIKSA</sequence>
<evidence type="ECO:0000256" key="7">
    <source>
        <dbReference type="ARBA" id="ARBA00022692"/>
    </source>
</evidence>
<keyword evidence="8 11" id="KW-0256">Endoplasmic reticulum</keyword>
<keyword evidence="9 11" id="KW-1133">Transmembrane helix</keyword>
<dbReference type="PANTHER" id="PTHR12886">
    <property type="entry name" value="PIG-M MANNOSYLTRANSFERASE"/>
    <property type="match status" value="1"/>
</dbReference>
<comment type="similarity">
    <text evidence="3 11">Belongs to the PIGM family.</text>
</comment>
<evidence type="ECO:0000256" key="8">
    <source>
        <dbReference type="ARBA" id="ARBA00022824"/>
    </source>
</evidence>
<dbReference type="GO" id="GO:0004376">
    <property type="term" value="F:GPI mannosyltransferase activity"/>
    <property type="evidence" value="ECO:0007669"/>
    <property type="project" value="InterPro"/>
</dbReference>
<evidence type="ECO:0000256" key="4">
    <source>
        <dbReference type="ARBA" id="ARBA00022502"/>
    </source>
</evidence>
<dbReference type="InterPro" id="IPR007704">
    <property type="entry name" value="PIG-M"/>
</dbReference>
<keyword evidence="4 11" id="KW-0337">GPI-anchor biosynthesis</keyword>
<dbReference type="GO" id="GO:1990529">
    <property type="term" value="C:glycosylphosphatidylinositol-mannosyltransferase I complex"/>
    <property type="evidence" value="ECO:0007669"/>
    <property type="project" value="TreeGrafter"/>
</dbReference>
<accession>G0UNS8</accession>
<keyword evidence="5 11" id="KW-0328">Glycosyltransferase</keyword>
<dbReference type="PANTHER" id="PTHR12886:SF0">
    <property type="entry name" value="GPI MANNOSYLTRANSFERASE 1"/>
    <property type="match status" value="1"/>
</dbReference>
<evidence type="ECO:0000256" key="5">
    <source>
        <dbReference type="ARBA" id="ARBA00022676"/>
    </source>
</evidence>
<evidence type="ECO:0000313" key="12">
    <source>
        <dbReference type="EMBL" id="CCC91039.1"/>
    </source>
</evidence>
<dbReference type="EMBL" id="HE575319">
    <property type="protein sequence ID" value="CCC91039.1"/>
    <property type="molecule type" value="Genomic_DNA"/>
</dbReference>
<keyword evidence="10 11" id="KW-0472">Membrane</keyword>
<dbReference type="AlphaFoldDB" id="G0UNS8"/>
<feature type="transmembrane region" description="Helical" evidence="11">
    <location>
        <begin position="171"/>
        <end position="193"/>
    </location>
</feature>
<evidence type="ECO:0000256" key="11">
    <source>
        <dbReference type="RuleBase" id="RU365064"/>
    </source>
</evidence>
<keyword evidence="6 11" id="KW-0808">Transferase</keyword>
<comment type="subcellular location">
    <subcellularLocation>
        <location evidence="1 11">Endoplasmic reticulum membrane</location>
        <topology evidence="1 11">Multi-pass membrane protein</topology>
    </subcellularLocation>
</comment>
<organism evidence="12">
    <name type="scientific">Trypanosoma congolense (strain IL3000)</name>
    <dbReference type="NCBI Taxonomy" id="1068625"/>
    <lineage>
        <taxon>Eukaryota</taxon>
        <taxon>Discoba</taxon>
        <taxon>Euglenozoa</taxon>
        <taxon>Kinetoplastea</taxon>
        <taxon>Metakinetoplastina</taxon>
        <taxon>Trypanosomatida</taxon>
        <taxon>Trypanosomatidae</taxon>
        <taxon>Trypanosoma</taxon>
        <taxon>Nannomonas</taxon>
    </lineage>
</organism>
<evidence type="ECO:0000256" key="6">
    <source>
        <dbReference type="ARBA" id="ARBA00022679"/>
    </source>
</evidence>
<comment type="caution">
    <text evidence="11">Lacks conserved residue(s) required for the propagation of feature annotation.</text>
</comment>
<proteinExistence type="inferred from homology"/>
<dbReference type="GO" id="GO:0051751">
    <property type="term" value="F:alpha-1,4-mannosyltransferase activity"/>
    <property type="evidence" value="ECO:0007669"/>
    <property type="project" value="InterPro"/>
</dbReference>
<dbReference type="Pfam" id="PF05007">
    <property type="entry name" value="Mannosyl_trans"/>
    <property type="match status" value="1"/>
</dbReference>
<name>G0UNS8_TRYCI</name>
<comment type="pathway">
    <text evidence="2 11">Glycolipid biosynthesis; glycosylphosphatidylinositol-anchor biosynthesis.</text>
</comment>
<evidence type="ECO:0000256" key="3">
    <source>
        <dbReference type="ARBA" id="ARBA00011071"/>
    </source>
</evidence>
<dbReference type="GO" id="GO:0005789">
    <property type="term" value="C:endoplasmic reticulum membrane"/>
    <property type="evidence" value="ECO:0007669"/>
    <property type="project" value="UniProtKB-SubCell"/>
</dbReference>
<dbReference type="UniPathway" id="UPA00196"/>
<keyword evidence="7 11" id="KW-0812">Transmembrane</keyword>
<comment type="function">
    <text evidence="11">Catalytic subunit of the glycosylphosphatidylinositol-mannosyltransferase I complex which catalyzes the transfer of the first mannose, via an alpha-1,4 bond from a dolichol-phosphate-mannose (Dol-P-Man) to the glucosaminyl acyl phosphatidylinositol (GlcN-(acyl)PI) intermediate to generate alpha-D-Man-(1-&gt;4)-alpha-D-GlcN-(1-&gt;6)-(1-radyl,2-acyl-sn-glycero-3-phospho)-2-acyl-inositol and participates in the sixth step of the glycosylphosphatidylinositol-anchor biosynthesis.</text>
</comment>
<dbReference type="VEuPathDB" id="TriTrypDB:TcIL3000_6_2850"/>